<name>A0A9R1WP23_LACSA</name>
<organism evidence="1 2">
    <name type="scientific">Lactuca sativa</name>
    <name type="common">Garden lettuce</name>
    <dbReference type="NCBI Taxonomy" id="4236"/>
    <lineage>
        <taxon>Eukaryota</taxon>
        <taxon>Viridiplantae</taxon>
        <taxon>Streptophyta</taxon>
        <taxon>Embryophyta</taxon>
        <taxon>Tracheophyta</taxon>
        <taxon>Spermatophyta</taxon>
        <taxon>Magnoliopsida</taxon>
        <taxon>eudicotyledons</taxon>
        <taxon>Gunneridae</taxon>
        <taxon>Pentapetalae</taxon>
        <taxon>asterids</taxon>
        <taxon>campanulids</taxon>
        <taxon>Asterales</taxon>
        <taxon>Asteraceae</taxon>
        <taxon>Cichorioideae</taxon>
        <taxon>Cichorieae</taxon>
        <taxon>Lactucinae</taxon>
        <taxon>Lactuca</taxon>
    </lineage>
</organism>
<proteinExistence type="predicted"/>
<dbReference type="PANTHER" id="PTHR47186">
    <property type="entry name" value="LEUCINE-RICH REPEAT-CONTAINING PROTEIN 57"/>
    <property type="match status" value="1"/>
</dbReference>
<evidence type="ECO:0000313" key="2">
    <source>
        <dbReference type="Proteomes" id="UP000235145"/>
    </source>
</evidence>
<accession>A0A9R1WP23</accession>
<reference evidence="1 2" key="1">
    <citation type="journal article" date="2017" name="Nat. Commun.">
        <title>Genome assembly with in vitro proximity ligation data and whole-genome triplication in lettuce.</title>
        <authorList>
            <person name="Reyes-Chin-Wo S."/>
            <person name="Wang Z."/>
            <person name="Yang X."/>
            <person name="Kozik A."/>
            <person name="Arikit S."/>
            <person name="Song C."/>
            <person name="Xia L."/>
            <person name="Froenicke L."/>
            <person name="Lavelle D.O."/>
            <person name="Truco M.J."/>
            <person name="Xia R."/>
            <person name="Zhu S."/>
            <person name="Xu C."/>
            <person name="Xu H."/>
            <person name="Xu X."/>
            <person name="Cox K."/>
            <person name="Korf I."/>
            <person name="Meyers B.C."/>
            <person name="Michelmore R.W."/>
        </authorList>
    </citation>
    <scope>NUCLEOTIDE SEQUENCE [LARGE SCALE GENOMIC DNA]</scope>
    <source>
        <strain evidence="2">cv. Salinas</strain>
        <tissue evidence="1">Seedlings</tissue>
    </source>
</reference>
<evidence type="ECO:0000313" key="1">
    <source>
        <dbReference type="EMBL" id="KAJ0227148.1"/>
    </source>
</evidence>
<dbReference type="PANTHER" id="PTHR47186:SF17">
    <property type="entry name" value="LEUCINE-RICH REPEAT DOMAIN SUPERFAMILY"/>
    <property type="match status" value="1"/>
</dbReference>
<comment type="caution">
    <text evidence="1">The sequence shown here is derived from an EMBL/GenBank/DDBJ whole genome shotgun (WGS) entry which is preliminary data.</text>
</comment>
<gene>
    <name evidence="1" type="ORF">LSAT_V11C100017580</name>
</gene>
<protein>
    <submittedName>
        <fullName evidence="1">Uncharacterized protein</fullName>
    </submittedName>
</protein>
<dbReference type="InterPro" id="IPR032675">
    <property type="entry name" value="LRR_dom_sf"/>
</dbReference>
<sequence length="232" mass="26978">MGRVYPIITRPDLKPEYPKPEYPKPENPNYNIGRSALNLEVLDLDICEDLVEVHMPDRCVNLRSLQLINSKLRTLDLGLTPNLEDLCLTCYDLEQLHMADDGCQKLSSLNISHSKLRSLYHGIYTLKHLKILQLISCGLKRLPEDIDRLECLHDLLVTKCKHLRNLPNKICKMKLLKYLNLRYFIRVARLPDEIGLLECLKELDIEGTCISYLRRSILWLKGVRIYGSRELL</sequence>
<dbReference type="Proteomes" id="UP000235145">
    <property type="component" value="Unassembled WGS sequence"/>
</dbReference>
<dbReference type="AlphaFoldDB" id="A0A9R1WP23"/>
<dbReference type="Gene3D" id="3.80.10.10">
    <property type="entry name" value="Ribonuclease Inhibitor"/>
    <property type="match status" value="1"/>
</dbReference>
<keyword evidence="2" id="KW-1185">Reference proteome</keyword>
<dbReference type="SUPFAM" id="SSF52058">
    <property type="entry name" value="L domain-like"/>
    <property type="match status" value="1"/>
</dbReference>
<dbReference type="EMBL" id="NBSK02000001">
    <property type="protein sequence ID" value="KAJ0227148.1"/>
    <property type="molecule type" value="Genomic_DNA"/>
</dbReference>